<dbReference type="SUPFAM" id="SSF102588">
    <property type="entry name" value="LmbE-like"/>
    <property type="match status" value="1"/>
</dbReference>
<dbReference type="GO" id="GO:0005783">
    <property type="term" value="C:endoplasmic reticulum"/>
    <property type="evidence" value="ECO:0007669"/>
    <property type="project" value="TreeGrafter"/>
</dbReference>
<dbReference type="Proteomes" id="UP000325902">
    <property type="component" value="Unassembled WGS sequence"/>
</dbReference>
<evidence type="ECO:0000313" key="5">
    <source>
        <dbReference type="Proteomes" id="UP000325902"/>
    </source>
</evidence>
<dbReference type="InterPro" id="IPR024078">
    <property type="entry name" value="LmbE-like_dom_sf"/>
</dbReference>
<proteinExistence type="inferred from homology"/>
<dbReference type="GO" id="GO:0006506">
    <property type="term" value="P:GPI anchor biosynthetic process"/>
    <property type="evidence" value="ECO:0007669"/>
    <property type="project" value="UniProtKB-UniPathway"/>
</dbReference>
<evidence type="ECO:0000256" key="1">
    <source>
        <dbReference type="ARBA" id="ARBA00006066"/>
    </source>
</evidence>
<dbReference type="OrthoDB" id="440160at2759"/>
<comment type="caution">
    <text evidence="3">The sequence shown here is derived from an EMBL/GenBank/DDBJ whole genome shotgun (WGS) entry which is preliminary data.</text>
</comment>
<organism evidence="3 5">
    <name type="scientific">Lasiodiplodia theobromae</name>
    <dbReference type="NCBI Taxonomy" id="45133"/>
    <lineage>
        <taxon>Eukaryota</taxon>
        <taxon>Fungi</taxon>
        <taxon>Dikarya</taxon>
        <taxon>Ascomycota</taxon>
        <taxon>Pezizomycotina</taxon>
        <taxon>Dothideomycetes</taxon>
        <taxon>Dothideomycetes incertae sedis</taxon>
        <taxon>Botryosphaeriales</taxon>
        <taxon>Botryosphaeriaceae</taxon>
        <taxon>Lasiodiplodia</taxon>
    </lineage>
</organism>
<name>A0A5N5DUJ0_9PEZI</name>
<reference evidence="4" key="2">
    <citation type="journal article" date="2018" name="DNA Res.">
        <title>Comparative genome and transcriptome analyses reveal adaptations to opportunistic infections in woody plant degrading pathogens of Botryosphaeriaceae.</title>
        <authorList>
            <person name="Yan J.Y."/>
            <person name="Zhao W.S."/>
            <person name="Chen Z."/>
            <person name="Xing Q.K."/>
            <person name="Zhang W."/>
            <person name="Chethana K.W.T."/>
            <person name="Xue M.F."/>
            <person name="Xu J.P."/>
            <person name="Phillips A.J.L."/>
            <person name="Wang Y."/>
            <person name="Liu J.H."/>
            <person name="Liu M."/>
            <person name="Zhou Y."/>
            <person name="Jayawardena R.S."/>
            <person name="Manawasinghe I.S."/>
            <person name="Huang J.B."/>
            <person name="Qiao G.H."/>
            <person name="Fu C.Y."/>
            <person name="Guo F.F."/>
            <person name="Dissanayake A.J."/>
            <person name="Peng Y.L."/>
            <person name="Hyde K.D."/>
            <person name="Li X.H."/>
        </authorList>
    </citation>
    <scope>NUCLEOTIDE SEQUENCE</scope>
    <source>
        <strain evidence="4">CSS-01s</strain>
    </source>
</reference>
<dbReference type="Gene3D" id="3.40.50.10320">
    <property type="entry name" value="LmbE-like"/>
    <property type="match status" value="1"/>
</dbReference>
<dbReference type="InterPro" id="IPR003737">
    <property type="entry name" value="GlcNAc_PI_deacetylase-related"/>
</dbReference>
<evidence type="ECO:0000313" key="4">
    <source>
        <dbReference type="EMBL" id="KAF9629361.1"/>
    </source>
</evidence>
<dbReference type="UniPathway" id="UPA00196"/>
<sequence>MSWLTWAAAPILIAALWVYTVHMSRSLPTLEGKRIALLIAHPDDEAMFFAPTIQALTRPELGNHLKILCLSSGDADGLGETRKQELLKSGMLLGLRSEDDMLVIEDDNFPDSMSVTWNPKLLSNLLAKAFAPNISTTPTTRPPAATIDVIITFDAGGVSGHPNHRSLYHGAHAFLKTLMQRHSGWDCPIKLYTLTSVNIARKYASVLDAPMTVLSALVQRKDAAGAFPSPLMFVSGPQQVRTAQGAMVKAHKSQMVWFRWGWIGIGRYMVMNDLRKEKVG</sequence>
<dbReference type="GO" id="GO:0000225">
    <property type="term" value="F:N-acetylglucosaminylphosphatidylinositol deacetylase activity"/>
    <property type="evidence" value="ECO:0007669"/>
    <property type="project" value="UniProtKB-EC"/>
</dbReference>
<dbReference type="Proteomes" id="UP000627934">
    <property type="component" value="Unassembled WGS sequence"/>
</dbReference>
<dbReference type="AlphaFoldDB" id="A0A5N5DUJ0"/>
<dbReference type="Pfam" id="PF02585">
    <property type="entry name" value="PIG-L"/>
    <property type="match status" value="1"/>
</dbReference>
<accession>A0A5N5DUJ0</accession>
<dbReference type="EMBL" id="MDYX01000024">
    <property type="protein sequence ID" value="KAF9629361.1"/>
    <property type="molecule type" value="Genomic_DNA"/>
</dbReference>
<evidence type="ECO:0000256" key="2">
    <source>
        <dbReference type="ARBA" id="ARBA00012176"/>
    </source>
</evidence>
<keyword evidence="5" id="KW-1185">Reference proteome</keyword>
<evidence type="ECO:0000313" key="3">
    <source>
        <dbReference type="EMBL" id="KAB2581363.1"/>
    </source>
</evidence>
<dbReference type="EC" id="3.5.1.89" evidence="2"/>
<reference evidence="4" key="1">
    <citation type="submission" date="2016-08" db="EMBL/GenBank/DDBJ databases">
        <authorList>
            <person name="Yan J."/>
        </authorList>
    </citation>
    <scope>NUCLEOTIDE SEQUENCE</scope>
    <source>
        <strain evidence="4">CSS-01s</strain>
    </source>
</reference>
<dbReference type="GO" id="GO:0016020">
    <property type="term" value="C:membrane"/>
    <property type="evidence" value="ECO:0007669"/>
    <property type="project" value="GOC"/>
</dbReference>
<dbReference type="EMBL" id="VCHE01000001">
    <property type="protein sequence ID" value="KAB2581363.1"/>
    <property type="molecule type" value="Genomic_DNA"/>
</dbReference>
<protein>
    <recommendedName>
        <fullName evidence="2">N-acetylglucosaminylphosphatidylinositol deacetylase</fullName>
        <ecNumber evidence="2">3.5.1.89</ecNumber>
    </recommendedName>
</protein>
<comment type="similarity">
    <text evidence="1">Belongs to the PIGL family.</text>
</comment>
<dbReference type="PANTHER" id="PTHR12993">
    <property type="entry name" value="N-ACETYLGLUCOSAMINYL-PHOSPHATIDYLINOSITOL DE-N-ACETYLASE-RELATED"/>
    <property type="match status" value="1"/>
</dbReference>
<reference evidence="3 5" key="3">
    <citation type="journal article" date="2019" name="Sci. Rep.">
        <title>A multi-omics analysis of the grapevine pathogen Lasiodiplodia theobromae reveals that temperature affects the expression of virulence- and pathogenicity-related genes.</title>
        <authorList>
            <person name="Felix C."/>
            <person name="Meneses R."/>
            <person name="Goncalves M.F.M."/>
            <person name="Tilleman L."/>
            <person name="Duarte A.S."/>
            <person name="Jorrin-Novo J.V."/>
            <person name="Van de Peer Y."/>
            <person name="Deforce D."/>
            <person name="Van Nieuwerburgh F."/>
            <person name="Esteves A.C."/>
            <person name="Alves A."/>
        </authorList>
    </citation>
    <scope>NUCLEOTIDE SEQUENCE [LARGE SCALE GENOMIC DNA]</scope>
    <source>
        <strain evidence="3 5">LA-SOL3</strain>
    </source>
</reference>
<dbReference type="PANTHER" id="PTHR12993:SF11">
    <property type="entry name" value="N-ACETYLGLUCOSAMINYL-PHOSPHATIDYLINOSITOL DE-N-ACETYLASE"/>
    <property type="match status" value="1"/>
</dbReference>
<gene>
    <name evidence="4" type="ORF">BFW01_g10564</name>
    <name evidence="3" type="ORF">DBV05_g371</name>
</gene>